<dbReference type="PANTHER" id="PTHR30069">
    <property type="entry name" value="TONB-DEPENDENT OUTER MEMBRANE RECEPTOR"/>
    <property type="match status" value="1"/>
</dbReference>
<dbReference type="SUPFAM" id="SSF56935">
    <property type="entry name" value="Porins"/>
    <property type="match status" value="1"/>
</dbReference>
<dbReference type="Proteomes" id="UP000439994">
    <property type="component" value="Unassembled WGS sequence"/>
</dbReference>
<keyword evidence="4 8" id="KW-0812">Transmembrane</keyword>
<evidence type="ECO:0000256" key="8">
    <source>
        <dbReference type="PROSITE-ProRule" id="PRU01360"/>
    </source>
</evidence>
<dbReference type="AlphaFoldDB" id="A0A6N8F922"/>
<evidence type="ECO:0000313" key="12">
    <source>
        <dbReference type="Proteomes" id="UP000439994"/>
    </source>
</evidence>
<evidence type="ECO:0000256" key="2">
    <source>
        <dbReference type="ARBA" id="ARBA00022448"/>
    </source>
</evidence>
<evidence type="ECO:0000256" key="1">
    <source>
        <dbReference type="ARBA" id="ARBA00004571"/>
    </source>
</evidence>
<evidence type="ECO:0000259" key="10">
    <source>
        <dbReference type="Pfam" id="PF07715"/>
    </source>
</evidence>
<dbReference type="OrthoDB" id="9764669at2"/>
<comment type="similarity">
    <text evidence="8">Belongs to the TonB-dependent receptor family.</text>
</comment>
<evidence type="ECO:0000256" key="4">
    <source>
        <dbReference type="ARBA" id="ARBA00022692"/>
    </source>
</evidence>
<keyword evidence="6 8" id="KW-0472">Membrane</keyword>
<name>A0A6N8F922_9GAMM</name>
<dbReference type="GO" id="GO:0015344">
    <property type="term" value="F:siderophore uptake transmembrane transporter activity"/>
    <property type="evidence" value="ECO:0007669"/>
    <property type="project" value="TreeGrafter"/>
</dbReference>
<comment type="caution">
    <text evidence="11">The sequence shown here is derived from an EMBL/GenBank/DDBJ whole genome shotgun (WGS) entry which is preliminary data.</text>
</comment>
<protein>
    <submittedName>
        <fullName evidence="11">TonB-dependent receptor plug domain-containing protein</fullName>
    </submittedName>
</protein>
<feature type="transmembrane region" description="Helical" evidence="9">
    <location>
        <begin position="12"/>
        <end position="31"/>
    </location>
</feature>
<dbReference type="InterPro" id="IPR036942">
    <property type="entry name" value="Beta-barrel_TonB_sf"/>
</dbReference>
<evidence type="ECO:0000256" key="6">
    <source>
        <dbReference type="ARBA" id="ARBA00023136"/>
    </source>
</evidence>
<dbReference type="Gene3D" id="2.40.170.20">
    <property type="entry name" value="TonB-dependent receptor, beta-barrel domain"/>
    <property type="match status" value="1"/>
</dbReference>
<proteinExistence type="inferred from homology"/>
<evidence type="ECO:0000256" key="3">
    <source>
        <dbReference type="ARBA" id="ARBA00022452"/>
    </source>
</evidence>
<sequence>MIKTVRLSLKTVFLILSMTFVLCLFSISLVVKAEPSKAQIAADKIDYFEMSLEELLDIKVSVSAGTESRQNFVPSSVTIISQSDIELANGRSLSDLLNIYVPGYFKAEDKDDTIASFRGLAPDNNSKVLLLIDGVRINADWFWGPADNVLNGIGLDYIERIEVIRGPGSVTLGQGAQMGVINVITKLVEESEVNIAAGEAGWQSVSGMTGIKHNGLNYQFIGSAQALDGFSLPHKGWANEVMEGDSSHPSVAADRGTKLNNAESIRMLARVSDFDWTLWFQHHQQKRDLYNWTKDRDQVEQRLSIIAGDIYYPLNNELTVKLLANFQNDDYALYDRYSGQTTAGANEQRSFAQARLYTRENNQGISWLLAAELEHIKTGSKNWQGDNFIVNKTSDLSTNVNKTNKWLFPSSYTNKAILGELNAIWSSSWQANLSFRNDYNHNWGKQFTPRMSLTYQHEPRRNVYRLTYQRGFNGPPGVHYTGGFLGDGLLSENNLMYLESSGMTSSTTGRAVTNAESPRAETIRSFEFSVKGVIDKYLSYEVTAFSNEINNYILTLSTRNGTPGAAIGSDFVGNWGGVFYYANQPGTLKIRGLEALANWKRNNWRHQISYSTHDVVSADGFELGMKSPVAGSENNLKANGLPEGIFRYQGFWRASDEVSLSYQHVILNSWWAPWTNSKESGLDWGNLSAKWAYNKNLNFVFAINNVWDEDKLYPIRARGKGNETPGTPSLEPRNMTFSMRYKF</sequence>
<organism evidence="11 12">
    <name type="scientific">Psychrosphaera haliotis</name>
    <dbReference type="NCBI Taxonomy" id="555083"/>
    <lineage>
        <taxon>Bacteria</taxon>
        <taxon>Pseudomonadati</taxon>
        <taxon>Pseudomonadota</taxon>
        <taxon>Gammaproteobacteria</taxon>
        <taxon>Alteromonadales</taxon>
        <taxon>Pseudoalteromonadaceae</taxon>
        <taxon>Psychrosphaera</taxon>
    </lineage>
</organism>
<evidence type="ECO:0000313" key="11">
    <source>
        <dbReference type="EMBL" id="MUH72748.1"/>
    </source>
</evidence>
<dbReference type="GO" id="GO:0009279">
    <property type="term" value="C:cell outer membrane"/>
    <property type="evidence" value="ECO:0007669"/>
    <property type="project" value="UniProtKB-SubCell"/>
</dbReference>
<keyword evidence="7 8" id="KW-0998">Cell outer membrane</keyword>
<dbReference type="GO" id="GO:0044718">
    <property type="term" value="P:siderophore transmembrane transport"/>
    <property type="evidence" value="ECO:0007669"/>
    <property type="project" value="TreeGrafter"/>
</dbReference>
<dbReference type="EMBL" id="WOCD01000003">
    <property type="protein sequence ID" value="MUH72748.1"/>
    <property type="molecule type" value="Genomic_DNA"/>
</dbReference>
<keyword evidence="3 8" id="KW-1134">Transmembrane beta strand</keyword>
<evidence type="ECO:0000256" key="9">
    <source>
        <dbReference type="SAM" id="Phobius"/>
    </source>
</evidence>
<dbReference type="PROSITE" id="PS52016">
    <property type="entry name" value="TONB_DEPENDENT_REC_3"/>
    <property type="match status" value="1"/>
</dbReference>
<dbReference type="Pfam" id="PF07715">
    <property type="entry name" value="Plug"/>
    <property type="match status" value="1"/>
</dbReference>
<keyword evidence="11" id="KW-0675">Receptor</keyword>
<feature type="domain" description="TonB-dependent receptor plug" evidence="10">
    <location>
        <begin position="72"/>
        <end position="180"/>
    </location>
</feature>
<keyword evidence="12" id="KW-1185">Reference proteome</keyword>
<dbReference type="RefSeq" id="WP_155695900.1">
    <property type="nucleotide sequence ID" value="NZ_WOCD01000003.1"/>
</dbReference>
<evidence type="ECO:0000256" key="5">
    <source>
        <dbReference type="ARBA" id="ARBA00022729"/>
    </source>
</evidence>
<gene>
    <name evidence="11" type="ORF">GNP35_09740</name>
</gene>
<keyword evidence="9" id="KW-1133">Transmembrane helix</keyword>
<reference evidence="11 12" key="1">
    <citation type="submission" date="2019-11" db="EMBL/GenBank/DDBJ databases">
        <title>P. haliotis isolates from Z. marina roots.</title>
        <authorList>
            <person name="Cohen M."/>
            <person name="Jospin G."/>
            <person name="Eisen J.A."/>
            <person name="Coil D.A."/>
        </authorList>
    </citation>
    <scope>NUCLEOTIDE SEQUENCE [LARGE SCALE GENOMIC DNA]</scope>
    <source>
        <strain evidence="11 12">UCD-MCMsp1aY</strain>
    </source>
</reference>
<dbReference type="InterPro" id="IPR039426">
    <property type="entry name" value="TonB-dep_rcpt-like"/>
</dbReference>
<dbReference type="InterPro" id="IPR037066">
    <property type="entry name" value="Plug_dom_sf"/>
</dbReference>
<accession>A0A6N8F922</accession>
<comment type="subcellular location">
    <subcellularLocation>
        <location evidence="1 8">Cell outer membrane</location>
        <topology evidence="1 8">Multi-pass membrane protein</topology>
    </subcellularLocation>
</comment>
<dbReference type="PANTHER" id="PTHR30069:SF29">
    <property type="entry name" value="HEMOGLOBIN AND HEMOGLOBIN-HAPTOGLOBIN-BINDING PROTEIN 1-RELATED"/>
    <property type="match status" value="1"/>
</dbReference>
<dbReference type="InterPro" id="IPR012910">
    <property type="entry name" value="Plug_dom"/>
</dbReference>
<dbReference type="Gene3D" id="2.170.130.10">
    <property type="entry name" value="TonB-dependent receptor, plug domain"/>
    <property type="match status" value="1"/>
</dbReference>
<keyword evidence="2 8" id="KW-0813">Transport</keyword>
<evidence type="ECO:0000256" key="7">
    <source>
        <dbReference type="ARBA" id="ARBA00023237"/>
    </source>
</evidence>
<keyword evidence="5" id="KW-0732">Signal</keyword>